<dbReference type="InterPro" id="IPR021109">
    <property type="entry name" value="Peptidase_aspartic_dom_sf"/>
</dbReference>
<reference evidence="2" key="1">
    <citation type="submission" date="2018-04" db="EMBL/GenBank/DDBJ databases">
        <title>Whole genome sequencing of Hypsizygus marmoreus.</title>
        <authorList>
            <person name="Choi I.-G."/>
            <person name="Min B."/>
            <person name="Kim J.-G."/>
            <person name="Kim S."/>
            <person name="Oh Y.-L."/>
            <person name="Kong W.-S."/>
            <person name="Park H."/>
            <person name="Jeong J."/>
            <person name="Song E.-S."/>
        </authorList>
    </citation>
    <scope>NUCLEOTIDE SEQUENCE [LARGE SCALE GENOMIC DNA]</scope>
    <source>
        <strain evidence="2">51987-8</strain>
    </source>
</reference>
<dbReference type="Proteomes" id="UP000076154">
    <property type="component" value="Unassembled WGS sequence"/>
</dbReference>
<comment type="caution">
    <text evidence="2">The sequence shown here is derived from an EMBL/GenBank/DDBJ whole genome shotgun (WGS) entry which is preliminary data.</text>
</comment>
<sequence length="621" mass="69633">MASLTSPHIATASQLAPSHAPILSAGIITYDNFKIFEKMCFRFFSHKSIAPEDQVQRIIYNFEDVSVQDWLEADFDKFAALTFPNFATEFMKKWLPTYWEDDIINRVIRMQDNRPFWTWVIDVKKCNLLLVNKPLHVAANTMKAHLTARFDTSLRNAYRSADNFDAMEAMPIFDTWVDEVRKIDDRIRARSERNGKAYIDKLVAQSVAARMPLNANIADTVSTPHQSTTTVPSTSTTRPPRPFIPRLTEAEKLLLASNGGCYKCRLFYAGHYADSCTVERPSPDAVKNLTPENAALAKSEHEHRKPAVIAAVFGSEPATFVDDTYSYDDPAMDEDYAPEYGVDEYVPSFTDSLPTHFWWDCSLDAPFTCAPTPVRALIDSGACPVMISSEMAEIHGLVPRRLHKPYLVSGALSSSPTSSTCATSSLTTYCKLHLQSRDARWKSRVVHAIIVPNLVTDIILGLDFLVRNKIVLDPECRTAIAKDSSFDLLNPPDASLFRTPITRSPPQIRKADAALARAEAEKIRAARKIWRPVRASVHAELLLFFQKHPVRFDLQAHTTGSAHIVGLVRSRIEQLASLDALSALDRELKTTFIDCFPTDIPHDITFQHAALRPTLPKLSVS</sequence>
<evidence type="ECO:0000256" key="1">
    <source>
        <dbReference type="SAM" id="MobiDB-lite"/>
    </source>
</evidence>
<dbReference type="AlphaFoldDB" id="A0A369JUL0"/>
<protein>
    <submittedName>
        <fullName evidence="2">Uncharacterized protein</fullName>
    </submittedName>
</protein>
<dbReference type="EMBL" id="LUEZ02000046">
    <property type="protein sequence ID" value="RDB23373.1"/>
    <property type="molecule type" value="Genomic_DNA"/>
</dbReference>
<accession>A0A369JUL0</accession>
<feature type="compositionally biased region" description="Low complexity" evidence="1">
    <location>
        <begin position="223"/>
        <end position="238"/>
    </location>
</feature>
<dbReference type="CDD" id="cd00303">
    <property type="entry name" value="retropepsin_like"/>
    <property type="match status" value="1"/>
</dbReference>
<gene>
    <name evidence="2" type="ORF">Hypma_009410</name>
</gene>
<dbReference type="Pfam" id="PF08284">
    <property type="entry name" value="RVP_2"/>
    <property type="match status" value="1"/>
</dbReference>
<keyword evidence="3" id="KW-1185">Reference proteome</keyword>
<dbReference type="Gene3D" id="2.40.70.10">
    <property type="entry name" value="Acid Proteases"/>
    <property type="match status" value="1"/>
</dbReference>
<dbReference type="OrthoDB" id="2369050at2759"/>
<evidence type="ECO:0000313" key="3">
    <source>
        <dbReference type="Proteomes" id="UP000076154"/>
    </source>
</evidence>
<proteinExistence type="predicted"/>
<name>A0A369JUL0_HYPMA</name>
<evidence type="ECO:0000313" key="2">
    <source>
        <dbReference type="EMBL" id="RDB23373.1"/>
    </source>
</evidence>
<dbReference type="InParanoid" id="A0A369JUL0"/>
<dbReference type="SUPFAM" id="SSF50630">
    <property type="entry name" value="Acid proteases"/>
    <property type="match status" value="1"/>
</dbReference>
<feature type="region of interest" description="Disordered" evidence="1">
    <location>
        <begin position="223"/>
        <end position="242"/>
    </location>
</feature>
<dbReference type="STRING" id="39966.A0A369JUL0"/>
<organism evidence="2 3">
    <name type="scientific">Hypsizygus marmoreus</name>
    <name type="common">White beech mushroom</name>
    <name type="synonym">Agaricus marmoreus</name>
    <dbReference type="NCBI Taxonomy" id="39966"/>
    <lineage>
        <taxon>Eukaryota</taxon>
        <taxon>Fungi</taxon>
        <taxon>Dikarya</taxon>
        <taxon>Basidiomycota</taxon>
        <taxon>Agaricomycotina</taxon>
        <taxon>Agaricomycetes</taxon>
        <taxon>Agaricomycetidae</taxon>
        <taxon>Agaricales</taxon>
        <taxon>Tricholomatineae</taxon>
        <taxon>Lyophyllaceae</taxon>
        <taxon>Hypsizygus</taxon>
    </lineage>
</organism>